<dbReference type="SMART" id="SM00228">
    <property type="entry name" value="PDZ"/>
    <property type="match status" value="1"/>
</dbReference>
<keyword evidence="6" id="KW-0732">Signal</keyword>
<dbReference type="Pfam" id="PF11818">
    <property type="entry name" value="DUF3340"/>
    <property type="match status" value="1"/>
</dbReference>
<evidence type="ECO:0000313" key="8">
    <source>
        <dbReference type="EMBL" id="MBK1644283.1"/>
    </source>
</evidence>
<evidence type="ECO:0000256" key="2">
    <source>
        <dbReference type="ARBA" id="ARBA00022670"/>
    </source>
</evidence>
<dbReference type="SMART" id="SM00245">
    <property type="entry name" value="TSPc"/>
    <property type="match status" value="1"/>
</dbReference>
<keyword evidence="9" id="KW-1185">Reference proteome</keyword>
<dbReference type="EMBL" id="NRSD01000004">
    <property type="protein sequence ID" value="MBK1644283.1"/>
    <property type="molecule type" value="Genomic_DNA"/>
</dbReference>
<evidence type="ECO:0000256" key="3">
    <source>
        <dbReference type="ARBA" id="ARBA00022801"/>
    </source>
</evidence>
<feature type="chain" id="PRO_5040960667" evidence="6">
    <location>
        <begin position="24"/>
        <end position="699"/>
    </location>
</feature>
<name>A0A9X1B8I7_9GAMM</name>
<dbReference type="AlphaFoldDB" id="A0A9X1B8I7"/>
<dbReference type="InterPro" id="IPR001478">
    <property type="entry name" value="PDZ"/>
</dbReference>
<dbReference type="Pfam" id="PF00595">
    <property type="entry name" value="PDZ"/>
    <property type="match status" value="1"/>
</dbReference>
<dbReference type="GO" id="GO:0008236">
    <property type="term" value="F:serine-type peptidase activity"/>
    <property type="evidence" value="ECO:0007669"/>
    <property type="project" value="UniProtKB-KW"/>
</dbReference>
<dbReference type="InterPro" id="IPR020992">
    <property type="entry name" value="Tail_Prtase_C"/>
</dbReference>
<dbReference type="NCBIfam" id="TIGR00225">
    <property type="entry name" value="prc"/>
    <property type="match status" value="1"/>
</dbReference>
<dbReference type="Pfam" id="PF17804">
    <property type="entry name" value="TSP_NTD"/>
    <property type="match status" value="1"/>
</dbReference>
<organism evidence="8 9">
    <name type="scientific">Thiocapsa imhoffii</name>
    <dbReference type="NCBI Taxonomy" id="382777"/>
    <lineage>
        <taxon>Bacteria</taxon>
        <taxon>Pseudomonadati</taxon>
        <taxon>Pseudomonadota</taxon>
        <taxon>Gammaproteobacteria</taxon>
        <taxon>Chromatiales</taxon>
        <taxon>Chromatiaceae</taxon>
        <taxon>Thiocapsa</taxon>
    </lineage>
</organism>
<reference evidence="8 9" key="1">
    <citation type="journal article" date="2020" name="Microorganisms">
        <title>Osmotic Adaptation and Compatible Solute Biosynthesis of Phototrophic Bacteria as Revealed from Genome Analyses.</title>
        <authorList>
            <person name="Imhoff J.F."/>
            <person name="Rahn T."/>
            <person name="Kunzel S."/>
            <person name="Keller A."/>
            <person name="Neulinger S.C."/>
        </authorList>
    </citation>
    <scope>NUCLEOTIDE SEQUENCE [LARGE SCALE GENOMIC DNA]</scope>
    <source>
        <strain evidence="8 9">DSM 21303</strain>
    </source>
</reference>
<gene>
    <name evidence="8" type="ORF">CKO25_06365</name>
</gene>
<dbReference type="GO" id="GO:0004175">
    <property type="term" value="F:endopeptidase activity"/>
    <property type="evidence" value="ECO:0007669"/>
    <property type="project" value="TreeGrafter"/>
</dbReference>
<dbReference type="PANTHER" id="PTHR32060:SF22">
    <property type="entry name" value="CARBOXYL-TERMINAL-PROCESSING PEPTIDASE 3, CHLOROPLASTIC"/>
    <property type="match status" value="1"/>
</dbReference>
<dbReference type="Gene3D" id="3.90.226.10">
    <property type="entry name" value="2-enoyl-CoA Hydratase, Chain A, domain 1"/>
    <property type="match status" value="1"/>
</dbReference>
<dbReference type="GO" id="GO:0030288">
    <property type="term" value="C:outer membrane-bounded periplasmic space"/>
    <property type="evidence" value="ECO:0007669"/>
    <property type="project" value="TreeGrafter"/>
</dbReference>
<dbReference type="GO" id="GO:0006508">
    <property type="term" value="P:proteolysis"/>
    <property type="evidence" value="ECO:0007669"/>
    <property type="project" value="UniProtKB-KW"/>
</dbReference>
<dbReference type="Proteomes" id="UP001138802">
    <property type="component" value="Unassembled WGS sequence"/>
</dbReference>
<evidence type="ECO:0000256" key="1">
    <source>
        <dbReference type="ARBA" id="ARBA00009179"/>
    </source>
</evidence>
<feature type="signal peptide" evidence="6">
    <location>
        <begin position="1"/>
        <end position="23"/>
    </location>
</feature>
<comment type="caution">
    <text evidence="8">The sequence shown here is derived from an EMBL/GenBank/DDBJ whole genome shotgun (WGS) entry which is preliminary data.</text>
</comment>
<feature type="domain" description="PDZ" evidence="7">
    <location>
        <begin position="236"/>
        <end position="283"/>
    </location>
</feature>
<dbReference type="InterPro" id="IPR029045">
    <property type="entry name" value="ClpP/crotonase-like_dom_sf"/>
</dbReference>
<dbReference type="PROSITE" id="PS50106">
    <property type="entry name" value="PDZ"/>
    <property type="match status" value="1"/>
</dbReference>
<dbReference type="Pfam" id="PF03572">
    <property type="entry name" value="Peptidase_S41"/>
    <property type="match status" value="1"/>
</dbReference>
<comment type="similarity">
    <text evidence="1 5">Belongs to the peptidase S41A family.</text>
</comment>
<dbReference type="PANTHER" id="PTHR32060">
    <property type="entry name" value="TAIL-SPECIFIC PROTEASE"/>
    <property type="match status" value="1"/>
</dbReference>
<keyword evidence="3 5" id="KW-0378">Hydrolase</keyword>
<dbReference type="CDD" id="cd06782">
    <property type="entry name" value="cpPDZ_CPP-like"/>
    <property type="match status" value="1"/>
</dbReference>
<dbReference type="InterPro" id="IPR036034">
    <property type="entry name" value="PDZ_sf"/>
</dbReference>
<evidence type="ECO:0000256" key="4">
    <source>
        <dbReference type="ARBA" id="ARBA00022825"/>
    </source>
</evidence>
<evidence type="ECO:0000313" key="9">
    <source>
        <dbReference type="Proteomes" id="UP001138802"/>
    </source>
</evidence>
<sequence length="699" mass="78265">MRLRTKRFVIGFIALCVATLAGAAPRQIPLSELFPSPSQEKSAVVINRVLERFHYRKITLDNAFAQSVLTNYLKALDPARSFFLARDIDRFQSGARRLEQGLRRGELGLAFDVFRVYRMRVDERVEHAKRLLAQDFDFGIDETFVLDAEQTPWAKDGAELDERWRQRVKNDFLSLRMAGKPDEEIRDRLRKRYEGLARRTQQFDGDDVFQTFMNAFTQTLEPHTSYMSPSTSENFDISMKLSLEGIGAVLRADNDYTVIQSTVPGGPARESGQVQTGDRIVGVAQGLEGPIEDVVGWRLQDVVDKIRGPKGSVVRLQLLPKSAAMTGRVREVSLVRNEIKLEDQAAKSFVIDDLGNAPGLRIGVVEIPAFYRDFQAEGSGDRNFRSTTRDVRRLIDALVMQGVDGILIDLRGNGGGSLTEATSLTGLFIDTGPVVQVKDSTGKVEVERDPEPGLAYRGPLAVLVDRDSASASEIFAGAIQDYGRGLVIGEPTFGKGTVQTLIDLNRYVPGEQNNLGRLRLTMAEFFRISGGSTQLRGVEPDIRFPTAEFVTDHGERALDNALPWTRIRAADYKKVGSISVELLALKSADRVSRDPGFAMLIERNKLMRDVEAQSQVSLREDVRRAEDERRGSVFKQQQESFLRTRGMEPIDEDAEQIDEDKLDAQREVIARIQVDEAARILADSILLDRTDRPRAVMRD</sequence>
<dbReference type="Gene3D" id="2.30.42.10">
    <property type="match status" value="1"/>
</dbReference>
<proteinExistence type="inferred from homology"/>
<dbReference type="RefSeq" id="WP_200387069.1">
    <property type="nucleotide sequence ID" value="NZ_NRSD01000004.1"/>
</dbReference>
<dbReference type="InterPro" id="IPR004447">
    <property type="entry name" value="Peptidase_S41A"/>
</dbReference>
<dbReference type="SUPFAM" id="SSF52096">
    <property type="entry name" value="ClpP/crotonase"/>
    <property type="match status" value="1"/>
</dbReference>
<dbReference type="InterPro" id="IPR040573">
    <property type="entry name" value="TSP_N"/>
</dbReference>
<dbReference type="InterPro" id="IPR005151">
    <property type="entry name" value="Tail-specific_protease"/>
</dbReference>
<dbReference type="Gene3D" id="3.30.750.44">
    <property type="match status" value="1"/>
</dbReference>
<protein>
    <submittedName>
        <fullName evidence="8">Tail-specific protease</fullName>
    </submittedName>
</protein>
<dbReference type="FunFam" id="3.90.226.10:FF:000090">
    <property type="entry name" value="Tail-specific protease"/>
    <property type="match status" value="1"/>
</dbReference>
<dbReference type="CDD" id="cd07560">
    <property type="entry name" value="Peptidase_S41_CPP"/>
    <property type="match status" value="1"/>
</dbReference>
<dbReference type="SUPFAM" id="SSF50156">
    <property type="entry name" value="PDZ domain-like"/>
    <property type="match status" value="1"/>
</dbReference>
<evidence type="ECO:0000259" key="7">
    <source>
        <dbReference type="PROSITE" id="PS50106"/>
    </source>
</evidence>
<accession>A0A9X1B8I7</accession>
<evidence type="ECO:0000256" key="6">
    <source>
        <dbReference type="SAM" id="SignalP"/>
    </source>
</evidence>
<dbReference type="GO" id="GO:0007165">
    <property type="term" value="P:signal transduction"/>
    <property type="evidence" value="ECO:0007669"/>
    <property type="project" value="TreeGrafter"/>
</dbReference>
<evidence type="ECO:0000256" key="5">
    <source>
        <dbReference type="RuleBase" id="RU004404"/>
    </source>
</evidence>
<keyword evidence="4 5" id="KW-0720">Serine protease</keyword>
<keyword evidence="2 5" id="KW-0645">Protease</keyword>